<dbReference type="OrthoDB" id="9805230at2"/>
<dbReference type="GO" id="GO:0008410">
    <property type="term" value="F:CoA-transferase activity"/>
    <property type="evidence" value="ECO:0007669"/>
    <property type="project" value="InterPro"/>
</dbReference>
<dbReference type="EC" id="2.8.3.-" evidence="2"/>
<dbReference type="SUPFAM" id="SSF100950">
    <property type="entry name" value="NagB/RpiA/CoA transferase-like"/>
    <property type="match status" value="1"/>
</dbReference>
<evidence type="ECO:0000313" key="3">
    <source>
        <dbReference type="Proteomes" id="UP000366051"/>
    </source>
</evidence>
<gene>
    <name evidence="2" type="ORF">FTV88_1498</name>
</gene>
<dbReference type="PANTHER" id="PTHR43293">
    <property type="entry name" value="ACETATE COA-TRANSFERASE YDIF"/>
    <property type="match status" value="1"/>
</dbReference>
<dbReference type="InterPro" id="IPR037171">
    <property type="entry name" value="NagB/RpiA_transferase-like"/>
</dbReference>
<accession>A0A5Q2N1D3</accession>
<organism evidence="2 3">
    <name type="scientific">Heliorestis convoluta</name>
    <dbReference type="NCBI Taxonomy" id="356322"/>
    <lineage>
        <taxon>Bacteria</taxon>
        <taxon>Bacillati</taxon>
        <taxon>Bacillota</taxon>
        <taxon>Clostridia</taxon>
        <taxon>Eubacteriales</taxon>
        <taxon>Heliobacteriaceae</taxon>
        <taxon>Heliorestis</taxon>
    </lineage>
</organism>
<sequence length="242" mass="26653">MTELRQQADWMALSMARLLRNGEIVFHGLASPLPMVSILLARALDAPNLVYLSIAGAVNAEPSSLKESTVHPKLTEGATSYFSLAEIFDLSARGQLNTAFLSGVQIDIHGDINMSVIGDFDQPKVRLPGGAGSAVIMPTAQRVILWRTKHDRRSFVKDLSFRTASGRVDKVVTPLCIFSKEDGLLKVWRLRANVSWEEVADKTEFELLKSADFAIAAAPTERELVALERVDPQGIRYAEFSL</sequence>
<reference evidence="3" key="1">
    <citation type="submission" date="2019-11" db="EMBL/GenBank/DDBJ databases">
        <title>Genome sequence of Heliorestis convoluta strain HH, an alkaliphilic and minimalistic phototrophic bacterium from a soda lake in Egypt.</title>
        <authorList>
            <person name="Dewey E.D."/>
            <person name="Stokes L.M."/>
            <person name="Burchell B.M."/>
            <person name="Shaffer K.N."/>
            <person name="Huntington A.M."/>
            <person name="Baker J.M."/>
            <person name="Nadendla S."/>
            <person name="Giglio M.G."/>
            <person name="Touchman J.W."/>
            <person name="Blankenship R.E."/>
            <person name="Madigan M.T."/>
            <person name="Sattley W.M."/>
        </authorList>
    </citation>
    <scope>NUCLEOTIDE SEQUENCE [LARGE SCALE GENOMIC DNA]</scope>
    <source>
        <strain evidence="3">HH</strain>
    </source>
</reference>
<proteinExistence type="inferred from homology"/>
<evidence type="ECO:0000256" key="1">
    <source>
        <dbReference type="ARBA" id="ARBA00007047"/>
    </source>
</evidence>
<dbReference type="Gene3D" id="3.40.1080.10">
    <property type="entry name" value="Glutaconate Coenzyme A-transferase"/>
    <property type="match status" value="1"/>
</dbReference>
<dbReference type="SMART" id="SM00882">
    <property type="entry name" value="CoA_trans"/>
    <property type="match status" value="1"/>
</dbReference>
<dbReference type="InterPro" id="IPR004165">
    <property type="entry name" value="CoA_trans_fam_I"/>
</dbReference>
<comment type="similarity">
    <text evidence="1">Belongs to the 3-oxoacid CoA-transferase subunit B family.</text>
</comment>
<dbReference type="EMBL" id="CP045875">
    <property type="protein sequence ID" value="QGG47623.1"/>
    <property type="molecule type" value="Genomic_DNA"/>
</dbReference>
<dbReference type="Proteomes" id="UP000366051">
    <property type="component" value="Chromosome"/>
</dbReference>
<dbReference type="KEGG" id="hcv:FTV88_1498"/>
<name>A0A5Q2N1D3_9FIRM</name>
<dbReference type="AlphaFoldDB" id="A0A5Q2N1D3"/>
<keyword evidence="3" id="KW-1185">Reference proteome</keyword>
<dbReference type="RefSeq" id="WP_153724962.1">
    <property type="nucleotide sequence ID" value="NZ_CP045875.1"/>
</dbReference>
<dbReference type="PANTHER" id="PTHR43293:SF3">
    <property type="entry name" value="CHOLESTEROL RING-CLEAVING HYDROLASE IPDB SUBUNIT"/>
    <property type="match status" value="1"/>
</dbReference>
<protein>
    <submittedName>
        <fullName evidence="2">CoA-transferase</fullName>
        <ecNumber evidence="2">2.8.3.-</ecNumber>
    </submittedName>
</protein>
<evidence type="ECO:0000313" key="2">
    <source>
        <dbReference type="EMBL" id="QGG47623.1"/>
    </source>
</evidence>
<keyword evidence="2" id="KW-0808">Transferase</keyword>
<dbReference type="Pfam" id="PF01144">
    <property type="entry name" value="CoA_trans"/>
    <property type="match status" value="1"/>
</dbReference>